<gene>
    <name evidence="2" type="ORF">N7380_10910</name>
</gene>
<evidence type="ECO:0000313" key="3">
    <source>
        <dbReference type="Proteomes" id="UP001158058"/>
    </source>
</evidence>
<dbReference type="InterPro" id="IPR011335">
    <property type="entry name" value="Restrct_endonuc-II-like"/>
</dbReference>
<dbReference type="GO" id="GO:0004519">
    <property type="term" value="F:endonuclease activity"/>
    <property type="evidence" value="ECO:0007669"/>
    <property type="project" value="UniProtKB-KW"/>
</dbReference>
<keyword evidence="2" id="KW-0540">Nuclease</keyword>
<keyword evidence="2" id="KW-0255">Endonuclease</keyword>
<dbReference type="GO" id="GO:0003677">
    <property type="term" value="F:DNA binding"/>
    <property type="evidence" value="ECO:0007669"/>
    <property type="project" value="InterPro"/>
</dbReference>
<name>A0AB73HZ78_AQUAC</name>
<dbReference type="AlphaFoldDB" id="A0AB73HZ78"/>
<dbReference type="Pfam" id="PF04471">
    <property type="entry name" value="Mrr_cat"/>
    <property type="match status" value="1"/>
</dbReference>
<organism evidence="2 3">
    <name type="scientific">Aquipseudomonas alcaligenes</name>
    <name type="common">Pseudomonas alcaligenes</name>
    <dbReference type="NCBI Taxonomy" id="43263"/>
    <lineage>
        <taxon>Bacteria</taxon>
        <taxon>Pseudomonadati</taxon>
        <taxon>Pseudomonadota</taxon>
        <taxon>Gammaproteobacteria</taxon>
        <taxon>Pseudomonadales</taxon>
        <taxon>Pseudomonadaceae</taxon>
        <taxon>Aquipseudomonas</taxon>
    </lineage>
</organism>
<dbReference type="EMBL" id="JAODZF010000006">
    <property type="protein sequence ID" value="MDH0142830.1"/>
    <property type="molecule type" value="Genomic_DNA"/>
</dbReference>
<dbReference type="GO" id="GO:0009307">
    <property type="term" value="P:DNA restriction-modification system"/>
    <property type="evidence" value="ECO:0007669"/>
    <property type="project" value="InterPro"/>
</dbReference>
<comment type="caution">
    <text evidence="2">The sequence shown here is derived from an EMBL/GenBank/DDBJ whole genome shotgun (WGS) entry which is preliminary data.</text>
</comment>
<keyword evidence="2" id="KW-0378">Hydrolase</keyword>
<proteinExistence type="predicted"/>
<evidence type="ECO:0000313" key="2">
    <source>
        <dbReference type="EMBL" id="MDH0142830.1"/>
    </source>
</evidence>
<dbReference type="Proteomes" id="UP001158058">
    <property type="component" value="Unassembled WGS sequence"/>
</dbReference>
<sequence length="278" mass="31873">MIDDPLPEDWRDLQTGVQRIFRNVGLLADVEVDLETPRGSVNVDVHAIDVRSVDKIRYIVECKNWGSTVPQSVVHSFTTVMHETGANIGFIISKHGLQQGAKRYTQNTNIVGMTYLEFQQRYFEAWWKRYFCPRIGDAADNPLRYTEEFNTLRDRAYEKLSRQDQEKFDRLRRESGGSLMLLSMFNYMALSPGLNTGTLLDLPTSLDEFKSRVLAQITPHIEWHCDTFRGLLEIMLEYLADVEAEFDAIFGGSIFEPRDPISGVTADGPPLEDGIYHR</sequence>
<feature type="domain" description="Restriction endonuclease type IV Mrr" evidence="1">
    <location>
        <begin position="9"/>
        <end position="111"/>
    </location>
</feature>
<dbReference type="InterPro" id="IPR007560">
    <property type="entry name" value="Restrct_endonuc_IV_Mrr"/>
</dbReference>
<accession>A0AB73HZ78</accession>
<evidence type="ECO:0000259" key="1">
    <source>
        <dbReference type="Pfam" id="PF04471"/>
    </source>
</evidence>
<reference evidence="2" key="1">
    <citation type="submission" date="2022-09" db="EMBL/GenBank/DDBJ databases">
        <title>Intensive care unit water sources are persistently colonized with multi-drug resistant bacteria and are the site of extensive horizontal gene transfer of antibiotic resistance genes.</title>
        <authorList>
            <person name="Diorio-Toth L."/>
        </authorList>
    </citation>
    <scope>NUCLEOTIDE SEQUENCE</scope>
    <source>
        <strain evidence="2">GD04146</strain>
    </source>
</reference>
<dbReference type="RefSeq" id="WP_230010302.1">
    <property type="nucleotide sequence ID" value="NZ_JAODZF010000006.1"/>
</dbReference>
<dbReference type="SUPFAM" id="SSF52980">
    <property type="entry name" value="Restriction endonuclease-like"/>
    <property type="match status" value="1"/>
</dbReference>
<protein>
    <submittedName>
        <fullName evidence="2">Restriction endonuclease</fullName>
    </submittedName>
</protein>